<gene>
    <name evidence="3" type="ORF">H8S00_12720</name>
</gene>
<comment type="caution">
    <text evidence="3">The sequence shown here is derived from an EMBL/GenBank/DDBJ whole genome shotgun (WGS) entry which is preliminary data.</text>
</comment>
<name>A0ABR7F7J1_9FIRM</name>
<keyword evidence="2" id="KW-0472">Membrane</keyword>
<proteinExistence type="predicted"/>
<keyword evidence="2" id="KW-0812">Transmembrane</keyword>
<dbReference type="RefSeq" id="WP_118590134.1">
    <property type="nucleotide sequence ID" value="NZ_JACOOZ010000010.1"/>
</dbReference>
<protein>
    <submittedName>
        <fullName evidence="3">Uncharacterized protein</fullName>
    </submittedName>
</protein>
<evidence type="ECO:0000256" key="1">
    <source>
        <dbReference type="SAM" id="MobiDB-lite"/>
    </source>
</evidence>
<evidence type="ECO:0000313" key="3">
    <source>
        <dbReference type="EMBL" id="MBC5668830.1"/>
    </source>
</evidence>
<feature type="transmembrane region" description="Helical" evidence="2">
    <location>
        <begin position="71"/>
        <end position="91"/>
    </location>
</feature>
<feature type="region of interest" description="Disordered" evidence="1">
    <location>
        <begin position="42"/>
        <end position="63"/>
    </location>
</feature>
<reference evidence="3 4" key="1">
    <citation type="submission" date="2020-08" db="EMBL/GenBank/DDBJ databases">
        <title>Genome public.</title>
        <authorList>
            <person name="Liu C."/>
            <person name="Sun Q."/>
        </authorList>
    </citation>
    <scope>NUCLEOTIDE SEQUENCE [LARGE SCALE GENOMIC DNA]</scope>
    <source>
        <strain evidence="3 4">BX4</strain>
    </source>
</reference>
<dbReference type="EMBL" id="JACOOZ010000010">
    <property type="protein sequence ID" value="MBC5668830.1"/>
    <property type="molecule type" value="Genomic_DNA"/>
</dbReference>
<keyword evidence="4" id="KW-1185">Reference proteome</keyword>
<sequence length="198" mass="23149">MALFDWNHNGKKDFMDDYIEYNIYKRNLERIEAQKNEYGSYSKRTTKFNNDTEKENSYSSSNKSTSMADKVLITIGAVAAGILFIGVVANFNISSSSQDRSYGSYNSRYNSNYNSNNNVLSRETEEKTEMETSGYEKNTYKYSNYSNKTHNKSNKVYDKYNVRDYSNAEDFYEDNYDDFDGEEDAEDYYDDVMAEYGE</sequence>
<accession>A0ABR7F7J1</accession>
<organism evidence="3 4">
    <name type="scientific">Eubacterium segne</name>
    <dbReference type="NCBI Taxonomy" id="2763045"/>
    <lineage>
        <taxon>Bacteria</taxon>
        <taxon>Bacillati</taxon>
        <taxon>Bacillota</taxon>
        <taxon>Clostridia</taxon>
        <taxon>Eubacteriales</taxon>
        <taxon>Eubacteriaceae</taxon>
        <taxon>Eubacterium</taxon>
    </lineage>
</organism>
<keyword evidence="2" id="KW-1133">Transmembrane helix</keyword>
<evidence type="ECO:0000313" key="4">
    <source>
        <dbReference type="Proteomes" id="UP000597877"/>
    </source>
</evidence>
<dbReference type="Proteomes" id="UP000597877">
    <property type="component" value="Unassembled WGS sequence"/>
</dbReference>
<evidence type="ECO:0000256" key="2">
    <source>
        <dbReference type="SAM" id="Phobius"/>
    </source>
</evidence>